<name>A0ABD0PYS6_CIRMR</name>
<dbReference type="InterPro" id="IPR048581">
    <property type="entry name" value="RYDR_Jsol"/>
</dbReference>
<dbReference type="PANTHER" id="PTHR46399:SF7">
    <property type="entry name" value="RYANODINE RECEPTOR 2"/>
    <property type="match status" value="1"/>
</dbReference>
<dbReference type="Pfam" id="PF21119">
    <property type="entry name" value="RYDR_Jsol"/>
    <property type="match status" value="1"/>
</dbReference>
<organism evidence="2 3">
    <name type="scientific">Cirrhinus mrigala</name>
    <name type="common">Mrigala</name>
    <dbReference type="NCBI Taxonomy" id="683832"/>
    <lineage>
        <taxon>Eukaryota</taxon>
        <taxon>Metazoa</taxon>
        <taxon>Chordata</taxon>
        <taxon>Craniata</taxon>
        <taxon>Vertebrata</taxon>
        <taxon>Euteleostomi</taxon>
        <taxon>Actinopterygii</taxon>
        <taxon>Neopterygii</taxon>
        <taxon>Teleostei</taxon>
        <taxon>Ostariophysi</taxon>
        <taxon>Cypriniformes</taxon>
        <taxon>Cyprinidae</taxon>
        <taxon>Labeoninae</taxon>
        <taxon>Labeonini</taxon>
        <taxon>Cirrhinus</taxon>
    </lineage>
</organism>
<comment type="caution">
    <text evidence="2">The sequence shown here is derived from an EMBL/GenBank/DDBJ whole genome shotgun (WGS) entry which is preliminary data.</text>
</comment>
<sequence length="113" mass="13218">MCHLLQYLCDCQVRHRIEAVVAFSDDFVANLQENQRFRYNEVMQALNMSAALTARKTKEFRSPPQEQINMLLNFKDEKQDCPCPEDIREQLLDFHEDLMTHCGKGFASLSKHP</sequence>
<dbReference type="AlphaFoldDB" id="A0ABD0PYS6"/>
<dbReference type="PANTHER" id="PTHR46399">
    <property type="entry name" value="B30.2/SPRY DOMAIN-CONTAINING PROTEIN"/>
    <property type="match status" value="1"/>
</dbReference>
<dbReference type="EMBL" id="JAMKFB020000012">
    <property type="protein sequence ID" value="KAL0178840.1"/>
    <property type="molecule type" value="Genomic_DNA"/>
</dbReference>
<evidence type="ECO:0000259" key="1">
    <source>
        <dbReference type="Pfam" id="PF21119"/>
    </source>
</evidence>
<feature type="domain" description="Ryanodine receptor junctional solenoid" evidence="1">
    <location>
        <begin position="1"/>
        <end position="105"/>
    </location>
</feature>
<dbReference type="Proteomes" id="UP001529510">
    <property type="component" value="Unassembled WGS sequence"/>
</dbReference>
<reference evidence="2 3" key="1">
    <citation type="submission" date="2024-05" db="EMBL/GenBank/DDBJ databases">
        <title>Genome sequencing and assembly of Indian major carp, Cirrhinus mrigala (Hamilton, 1822).</title>
        <authorList>
            <person name="Mohindra V."/>
            <person name="Chowdhury L.M."/>
            <person name="Lal K."/>
            <person name="Jena J.K."/>
        </authorList>
    </citation>
    <scope>NUCLEOTIDE SEQUENCE [LARGE SCALE GENOMIC DNA]</scope>
    <source>
        <strain evidence="2">CM1030</strain>
        <tissue evidence="2">Blood</tissue>
    </source>
</reference>
<proteinExistence type="predicted"/>
<dbReference type="InterPro" id="IPR015925">
    <property type="entry name" value="Ryanodine_IP3_receptor"/>
</dbReference>
<evidence type="ECO:0000313" key="2">
    <source>
        <dbReference type="EMBL" id="KAL0178840.1"/>
    </source>
</evidence>
<keyword evidence="3" id="KW-1185">Reference proteome</keyword>
<evidence type="ECO:0000313" key="3">
    <source>
        <dbReference type="Proteomes" id="UP001529510"/>
    </source>
</evidence>
<accession>A0ABD0PYS6</accession>
<protein>
    <recommendedName>
        <fullName evidence="1">Ryanodine receptor junctional solenoid domain-containing protein</fullName>
    </recommendedName>
</protein>
<gene>
    <name evidence="2" type="ORF">M9458_024282</name>
</gene>